<organism evidence="1 2">
    <name type="scientific">Spodoptera exigua</name>
    <name type="common">Beet armyworm</name>
    <name type="synonym">Noctua fulgens</name>
    <dbReference type="NCBI Taxonomy" id="7107"/>
    <lineage>
        <taxon>Eukaryota</taxon>
        <taxon>Metazoa</taxon>
        <taxon>Ecdysozoa</taxon>
        <taxon>Arthropoda</taxon>
        <taxon>Hexapoda</taxon>
        <taxon>Insecta</taxon>
        <taxon>Pterygota</taxon>
        <taxon>Neoptera</taxon>
        <taxon>Endopterygota</taxon>
        <taxon>Lepidoptera</taxon>
        <taxon>Glossata</taxon>
        <taxon>Ditrysia</taxon>
        <taxon>Noctuoidea</taxon>
        <taxon>Noctuidae</taxon>
        <taxon>Amphipyrinae</taxon>
        <taxon>Spodoptera</taxon>
    </lineage>
</organism>
<protein>
    <submittedName>
        <fullName evidence="1">Uncharacterized protein</fullName>
    </submittedName>
</protein>
<evidence type="ECO:0000313" key="1">
    <source>
        <dbReference type="EMBL" id="KAH9635485.1"/>
    </source>
</evidence>
<dbReference type="AlphaFoldDB" id="A0A922MEA3"/>
<proteinExistence type="predicted"/>
<comment type="caution">
    <text evidence="1">The sequence shown here is derived from an EMBL/GenBank/DDBJ whole genome shotgun (WGS) entry which is preliminary data.</text>
</comment>
<name>A0A922MEA3_SPOEX</name>
<dbReference type="Proteomes" id="UP000814243">
    <property type="component" value="Unassembled WGS sequence"/>
</dbReference>
<gene>
    <name evidence="1" type="ORF">HF086_015485</name>
</gene>
<accession>A0A922MEA3</accession>
<evidence type="ECO:0000313" key="2">
    <source>
        <dbReference type="Proteomes" id="UP000814243"/>
    </source>
</evidence>
<dbReference type="EMBL" id="JACEFF010000548">
    <property type="protein sequence ID" value="KAH9635485.1"/>
    <property type="molecule type" value="Genomic_DNA"/>
</dbReference>
<reference evidence="1" key="1">
    <citation type="journal article" date="2021" name="G3 (Bethesda)">
        <title>Genome and transcriptome analysis of the beet armyworm Spodoptera exigua reveals targets for pest control. .</title>
        <authorList>
            <person name="Simon S."/>
            <person name="Breeschoten T."/>
            <person name="Jansen H.J."/>
            <person name="Dirks R.P."/>
            <person name="Schranz M.E."/>
            <person name="Ros V.I.D."/>
        </authorList>
    </citation>
    <scope>NUCLEOTIDE SEQUENCE</scope>
    <source>
        <strain evidence="1">TB_SE_WUR_2020</strain>
    </source>
</reference>
<sequence>MKMNSGETMKLPGKTRWDPRSQGIELEEEYEVDAMEFIQDVSQSLNNDVGVDYLANYRAKQGLWSRPFIWKNVAEMDPVVWWRGALQVQIIEYLPRLGLQYVF</sequence>